<name>A0A8X6QT39_NEPPI</name>
<evidence type="ECO:0000313" key="2">
    <source>
        <dbReference type="Proteomes" id="UP000887013"/>
    </source>
</evidence>
<evidence type="ECO:0000313" key="1">
    <source>
        <dbReference type="EMBL" id="GFU35082.1"/>
    </source>
</evidence>
<organism evidence="1 2">
    <name type="scientific">Nephila pilipes</name>
    <name type="common">Giant wood spider</name>
    <name type="synonym">Nephila maculata</name>
    <dbReference type="NCBI Taxonomy" id="299642"/>
    <lineage>
        <taxon>Eukaryota</taxon>
        <taxon>Metazoa</taxon>
        <taxon>Ecdysozoa</taxon>
        <taxon>Arthropoda</taxon>
        <taxon>Chelicerata</taxon>
        <taxon>Arachnida</taxon>
        <taxon>Araneae</taxon>
        <taxon>Araneomorphae</taxon>
        <taxon>Entelegynae</taxon>
        <taxon>Araneoidea</taxon>
        <taxon>Nephilidae</taxon>
        <taxon>Nephila</taxon>
    </lineage>
</organism>
<sequence>MTCLVNSDNERDSCLLNRLFRDVSRRDNLLRGTSGFEPHEKEQKQVSDALRCPGPHAQYNEGDSVCFFSLAERAGQPVETPSCWG</sequence>
<reference evidence="1" key="1">
    <citation type="submission" date="2020-08" db="EMBL/GenBank/DDBJ databases">
        <title>Multicomponent nature underlies the extraordinary mechanical properties of spider dragline silk.</title>
        <authorList>
            <person name="Kono N."/>
            <person name="Nakamura H."/>
            <person name="Mori M."/>
            <person name="Yoshida Y."/>
            <person name="Ohtoshi R."/>
            <person name="Malay A.D."/>
            <person name="Moran D.A.P."/>
            <person name="Tomita M."/>
            <person name="Numata K."/>
            <person name="Arakawa K."/>
        </authorList>
    </citation>
    <scope>NUCLEOTIDE SEQUENCE</scope>
</reference>
<comment type="caution">
    <text evidence="1">The sequence shown here is derived from an EMBL/GenBank/DDBJ whole genome shotgun (WGS) entry which is preliminary data.</text>
</comment>
<dbReference type="Proteomes" id="UP000887013">
    <property type="component" value="Unassembled WGS sequence"/>
</dbReference>
<gene>
    <name evidence="1" type="ORF">NPIL_479821</name>
</gene>
<dbReference type="AlphaFoldDB" id="A0A8X6QT39"/>
<proteinExistence type="predicted"/>
<dbReference type="EMBL" id="BMAW01130422">
    <property type="protein sequence ID" value="GFU35082.1"/>
    <property type="molecule type" value="Genomic_DNA"/>
</dbReference>
<protein>
    <submittedName>
        <fullName evidence="1">Uncharacterized protein</fullName>
    </submittedName>
</protein>
<keyword evidence="2" id="KW-1185">Reference proteome</keyword>
<accession>A0A8X6QT39</accession>